<keyword evidence="3" id="KW-0813">Transport</keyword>
<evidence type="ECO:0000256" key="7">
    <source>
        <dbReference type="ARBA" id="ARBA00023242"/>
    </source>
</evidence>
<name>A0ABQ8UVJ9_9EUKA</name>
<keyword evidence="5" id="KW-0677">Repeat</keyword>
<dbReference type="InterPro" id="IPR016024">
    <property type="entry name" value="ARM-type_fold"/>
</dbReference>
<evidence type="ECO:0000256" key="3">
    <source>
        <dbReference type="ARBA" id="ARBA00022448"/>
    </source>
</evidence>
<feature type="compositionally biased region" description="Acidic residues" evidence="8">
    <location>
        <begin position="841"/>
        <end position="858"/>
    </location>
</feature>
<evidence type="ECO:0000256" key="2">
    <source>
        <dbReference type="ARBA" id="ARBA00004496"/>
    </source>
</evidence>
<comment type="caution">
    <text evidence="10">The sequence shown here is derived from an EMBL/GenBank/DDBJ whole genome shotgun (WGS) entry which is preliminary data.</text>
</comment>
<organism evidence="10 11">
    <name type="scientific">Paratrimastix pyriformis</name>
    <dbReference type="NCBI Taxonomy" id="342808"/>
    <lineage>
        <taxon>Eukaryota</taxon>
        <taxon>Metamonada</taxon>
        <taxon>Preaxostyla</taxon>
        <taxon>Paratrimastigidae</taxon>
        <taxon>Paratrimastix</taxon>
    </lineage>
</organism>
<evidence type="ECO:0000256" key="5">
    <source>
        <dbReference type="ARBA" id="ARBA00022737"/>
    </source>
</evidence>
<dbReference type="InterPro" id="IPR040122">
    <property type="entry name" value="Importin_beta"/>
</dbReference>
<dbReference type="PANTHER" id="PTHR10527">
    <property type="entry name" value="IMPORTIN BETA"/>
    <property type="match status" value="1"/>
</dbReference>
<dbReference type="SUPFAM" id="SSF48371">
    <property type="entry name" value="ARM repeat"/>
    <property type="match status" value="2"/>
</dbReference>
<keyword evidence="11" id="KW-1185">Reference proteome</keyword>
<feature type="region of interest" description="Disordered" evidence="8">
    <location>
        <begin position="813"/>
        <end position="858"/>
    </location>
</feature>
<feature type="compositionally biased region" description="Acidic residues" evidence="8">
    <location>
        <begin position="816"/>
        <end position="827"/>
    </location>
</feature>
<protein>
    <submittedName>
        <fullName evidence="10">Importin beta-2 subunit family protein</fullName>
    </submittedName>
</protein>
<evidence type="ECO:0000259" key="9">
    <source>
        <dbReference type="PROSITE" id="PS50166"/>
    </source>
</evidence>
<evidence type="ECO:0000256" key="6">
    <source>
        <dbReference type="ARBA" id="ARBA00022927"/>
    </source>
</evidence>
<dbReference type="EMBL" id="JAPMOS010000001">
    <property type="protein sequence ID" value="KAJ4463105.1"/>
    <property type="molecule type" value="Genomic_DNA"/>
</dbReference>
<keyword evidence="7" id="KW-0539">Nucleus</keyword>
<feature type="compositionally biased region" description="Low complexity" evidence="8">
    <location>
        <begin position="831"/>
        <end position="840"/>
    </location>
</feature>
<sequence length="1204" mass="130122">MQPQIPQVPLVTPPTQPLPPAELEARLALYMVPDTVALEQNRQFFLEYVKGTWSVGQLMQQIQSSQNPGVRQVAATLLRKSIITIWYQLPPAERAQHRASMLSVLVNDPIRLVQHNMTWLVSTVSKADYPSDGWPELLPFLFQCTQSPQPTHRRMAMNLFSSLTDGLGNALREHFGTLQKIFMGGLVDQDLETQVASLRAVKCLTQWLETTSEMNLFLELLGPIMGVIRRLIQQGEEDTAVNAFEIFDDVAESDTPARLMSKVAPPLVQFFLEIAANRTLQLNTRDKAMEFFVWMSKHKPKIPVLTARKPKILAKKQLNLVGPILDVIFPICAEPEPEEDLAEDEPTPNRVATQVIGHLGANLPSKLMFPLLFGHIARCAQAADCWARHAALSSVSILAQGLSERMRESLSTFLPWVFAALGDANPKLRSTACIALSAFAEHLQPEIYDPPTGPEVLKRLVAAMDDPLPAVQEKACFAIELFCEHMGPALRIKATETVGMICEAMGKAAFGPYLGPFMELALAGMQIDCDELREFTYSFFGNAAHVFQEDFGQYMPVVLPHFMHSFTSTSGVAYHRPVRASQFLREAESQADPLGGVRDGDDDDDDENAEIAPPALQTAPNPAAPALATATPGAAAGPQEDEDDDGDNGCIIGRTDGTVGVSICTATLDEKSSAVHNLAQIGGSLGAAYLPFMAETLKIYRRLSLYPHENIRQEVAKGLELFVRAAIRAQPPAAPWEQGLPPPVALTPATKGVLEVVLAVLMRAMERDEDETTVAMACSTLLAVVEALGPAPLEAVLEPLCMDLLHLLQRQAPCQDADEDEDEEGAEGEPKAPGAAAGAAGEDEPEEDEPDDEMDHDPLLDDVTELICGLAKARPPPRPSWDPFGALGPAAFDRYYKVFFEELLKYAGRDRCGDDRSMALGAFADCAITMGPAYAPYLEVRPAPPGAACPAPLHRTPEPTPWPTPWPTPTHHSASLILPAACLPAPQRSMQVVLANLDSPDPGLQQNCVCCLGMLCRACPDLCTPHYGVLLARVGALLQHRVGMVADNALGAIGRMVRAAPGQVPLATVLPVLLDRLPLTHDPLENSPCFEALLVVLQDPTLRAQAAPFLERIVGLFARTVSAPPAPQLPAAAAAEAEAFAPVVATARPREDALRAGATGCMSPATYTRNMALFLEALLASGVALASRDQVAAAVAAYRAVNTS</sequence>
<feature type="region of interest" description="Disordered" evidence="8">
    <location>
        <begin position="586"/>
        <end position="652"/>
    </location>
</feature>
<evidence type="ECO:0000256" key="8">
    <source>
        <dbReference type="SAM" id="MobiDB-lite"/>
    </source>
</evidence>
<accession>A0ABQ8UVJ9</accession>
<evidence type="ECO:0000256" key="4">
    <source>
        <dbReference type="ARBA" id="ARBA00022490"/>
    </source>
</evidence>
<dbReference type="InterPro" id="IPR011989">
    <property type="entry name" value="ARM-like"/>
</dbReference>
<keyword evidence="4" id="KW-0963">Cytoplasm</keyword>
<proteinExistence type="predicted"/>
<evidence type="ECO:0000313" key="11">
    <source>
        <dbReference type="Proteomes" id="UP001141327"/>
    </source>
</evidence>
<dbReference type="InterPro" id="IPR001494">
    <property type="entry name" value="Importin-beta_N"/>
</dbReference>
<feature type="compositionally biased region" description="Low complexity" evidence="8">
    <location>
        <begin position="612"/>
        <end position="638"/>
    </location>
</feature>
<keyword evidence="6" id="KW-0653">Protein transport</keyword>
<comment type="subcellular location">
    <subcellularLocation>
        <location evidence="2">Cytoplasm</location>
    </subcellularLocation>
    <subcellularLocation>
        <location evidence="1">Nucleus</location>
    </subcellularLocation>
</comment>
<dbReference type="InterPro" id="IPR057672">
    <property type="entry name" value="TPR_IPO4/5"/>
</dbReference>
<evidence type="ECO:0000256" key="1">
    <source>
        <dbReference type="ARBA" id="ARBA00004123"/>
    </source>
</evidence>
<dbReference type="Gene3D" id="1.25.10.10">
    <property type="entry name" value="Leucine-rich Repeat Variant"/>
    <property type="match status" value="4"/>
</dbReference>
<dbReference type="Pfam" id="PF25780">
    <property type="entry name" value="TPR_IPO5"/>
    <property type="match status" value="1"/>
</dbReference>
<feature type="compositionally biased region" description="Acidic residues" evidence="8">
    <location>
        <begin position="600"/>
        <end position="609"/>
    </location>
</feature>
<evidence type="ECO:0000313" key="10">
    <source>
        <dbReference type="EMBL" id="KAJ4463105.1"/>
    </source>
</evidence>
<dbReference type="Proteomes" id="UP001141327">
    <property type="component" value="Unassembled WGS sequence"/>
</dbReference>
<dbReference type="PROSITE" id="PS50166">
    <property type="entry name" value="IMPORTIN_B_NT"/>
    <property type="match status" value="1"/>
</dbReference>
<dbReference type="Pfam" id="PF03810">
    <property type="entry name" value="IBN_N"/>
    <property type="match status" value="1"/>
</dbReference>
<gene>
    <name evidence="10" type="ORF">PAPYR_370</name>
</gene>
<feature type="domain" description="Importin N-terminal" evidence="9">
    <location>
        <begin position="70"/>
        <end position="107"/>
    </location>
</feature>
<reference evidence="10" key="1">
    <citation type="journal article" date="2022" name="bioRxiv">
        <title>Genomics of Preaxostyla Flagellates Illuminates Evolutionary Transitions and the Path Towards Mitochondrial Loss.</title>
        <authorList>
            <person name="Novak L.V.F."/>
            <person name="Treitli S.C."/>
            <person name="Pyrih J."/>
            <person name="Halakuc P."/>
            <person name="Pipaliya S.V."/>
            <person name="Vacek V."/>
            <person name="Brzon O."/>
            <person name="Soukal P."/>
            <person name="Eme L."/>
            <person name="Dacks J.B."/>
            <person name="Karnkowska A."/>
            <person name="Elias M."/>
            <person name="Hampl V."/>
        </authorList>
    </citation>
    <scope>NUCLEOTIDE SEQUENCE</scope>
    <source>
        <strain evidence="10">RCP-MX</strain>
    </source>
</reference>